<dbReference type="EMBL" id="JBHLTR010000060">
    <property type="protein sequence ID" value="MFC0561457.1"/>
    <property type="molecule type" value="Genomic_DNA"/>
</dbReference>
<reference evidence="2 3" key="1">
    <citation type="submission" date="2024-09" db="EMBL/GenBank/DDBJ databases">
        <authorList>
            <person name="Sun Q."/>
            <person name="Mori K."/>
        </authorList>
    </citation>
    <scope>NUCLEOTIDE SEQUENCE [LARGE SCALE GENOMIC DNA]</scope>
    <source>
        <strain evidence="2 3">NCAIM B.02301</strain>
    </source>
</reference>
<keyword evidence="3" id="KW-1185">Reference proteome</keyword>
<dbReference type="Pfam" id="PF13027">
    <property type="entry name" value="DUF3888"/>
    <property type="match status" value="1"/>
</dbReference>
<evidence type="ECO:0000256" key="1">
    <source>
        <dbReference type="SAM" id="SignalP"/>
    </source>
</evidence>
<protein>
    <submittedName>
        <fullName evidence="2">DUF3888 domain-containing protein</fullName>
    </submittedName>
</protein>
<evidence type="ECO:0000313" key="2">
    <source>
        <dbReference type="EMBL" id="MFC0561457.1"/>
    </source>
</evidence>
<evidence type="ECO:0000313" key="3">
    <source>
        <dbReference type="Proteomes" id="UP001589833"/>
    </source>
</evidence>
<keyword evidence="1" id="KW-0732">Signal</keyword>
<feature type="chain" id="PRO_5045926406" evidence="1">
    <location>
        <begin position="24"/>
        <end position="151"/>
    </location>
</feature>
<organism evidence="2 3">
    <name type="scientific">Halalkalibacter alkalisediminis</name>
    <dbReference type="NCBI Taxonomy" id="935616"/>
    <lineage>
        <taxon>Bacteria</taxon>
        <taxon>Bacillati</taxon>
        <taxon>Bacillota</taxon>
        <taxon>Bacilli</taxon>
        <taxon>Bacillales</taxon>
        <taxon>Bacillaceae</taxon>
        <taxon>Halalkalibacter</taxon>
    </lineage>
</organism>
<proteinExistence type="predicted"/>
<dbReference type="RefSeq" id="WP_273848468.1">
    <property type="nucleotide sequence ID" value="NZ_JAQQWT010000099.1"/>
</dbReference>
<dbReference type="InterPro" id="IPR024984">
    <property type="entry name" value="DUF3888"/>
</dbReference>
<dbReference type="Proteomes" id="UP001589833">
    <property type="component" value="Unassembled WGS sequence"/>
</dbReference>
<accession>A0ABV6NMI2</accession>
<gene>
    <name evidence="2" type="ORF">ACFFH4_21290</name>
</gene>
<sequence>MKKIISSLLIVLIVLAPISFVSAEVDLSGTTKKEIYAAPEELLVDILNPYVTDAVQKECGDEVTWGLERVNNITLMVDHTGSKSKRWYEVSLTVKINNPNVKGDYWEFDTVTFDIDPKTYFGSSEVERKNINDVTVELTDYTHHHGTNDNK</sequence>
<feature type="signal peptide" evidence="1">
    <location>
        <begin position="1"/>
        <end position="23"/>
    </location>
</feature>
<comment type="caution">
    <text evidence="2">The sequence shown here is derived from an EMBL/GenBank/DDBJ whole genome shotgun (WGS) entry which is preliminary data.</text>
</comment>
<name>A0ABV6NMI2_9BACI</name>